<accession>A0A2C9UA09</accession>
<organism evidence="1">
    <name type="scientific">Manihot esculenta</name>
    <name type="common">Cassava</name>
    <name type="synonym">Jatropha manihot</name>
    <dbReference type="NCBI Taxonomy" id="3983"/>
    <lineage>
        <taxon>Eukaryota</taxon>
        <taxon>Viridiplantae</taxon>
        <taxon>Streptophyta</taxon>
        <taxon>Embryophyta</taxon>
        <taxon>Tracheophyta</taxon>
        <taxon>Spermatophyta</taxon>
        <taxon>Magnoliopsida</taxon>
        <taxon>eudicotyledons</taxon>
        <taxon>Gunneridae</taxon>
        <taxon>Pentapetalae</taxon>
        <taxon>rosids</taxon>
        <taxon>fabids</taxon>
        <taxon>Malpighiales</taxon>
        <taxon>Euphorbiaceae</taxon>
        <taxon>Crotonoideae</taxon>
        <taxon>Manihoteae</taxon>
        <taxon>Manihot</taxon>
    </lineage>
</organism>
<dbReference type="AlphaFoldDB" id="A0A2C9UA09"/>
<proteinExistence type="predicted"/>
<reference evidence="1" key="1">
    <citation type="submission" date="2016-02" db="EMBL/GenBank/DDBJ databases">
        <title>WGS assembly of Manihot esculenta.</title>
        <authorList>
            <person name="Bredeson J.V."/>
            <person name="Prochnik S.E."/>
            <person name="Lyons J.B."/>
            <person name="Schmutz J."/>
            <person name="Grimwood J."/>
            <person name="Vrebalov J."/>
            <person name="Bart R.S."/>
            <person name="Amuge T."/>
            <person name="Ferguson M.E."/>
            <person name="Green R."/>
            <person name="Putnam N."/>
            <person name="Stites J."/>
            <person name="Rounsley S."/>
            <person name="Rokhsar D.S."/>
        </authorList>
    </citation>
    <scope>NUCLEOTIDE SEQUENCE [LARGE SCALE GENOMIC DNA]</scope>
    <source>
        <tissue evidence="1">Leaf</tissue>
    </source>
</reference>
<dbReference type="EMBL" id="CM004402">
    <property type="protein sequence ID" value="OAY26475.1"/>
    <property type="molecule type" value="Genomic_DNA"/>
</dbReference>
<evidence type="ECO:0000313" key="1">
    <source>
        <dbReference type="EMBL" id="OAY26475.1"/>
    </source>
</evidence>
<name>A0A2C9UA09_MANES</name>
<protein>
    <submittedName>
        <fullName evidence="1">Uncharacterized protein</fullName>
    </submittedName>
</protein>
<gene>
    <name evidence="1" type="ORF">MANES_16G050500</name>
</gene>
<sequence length="42" mass="4895">MPQLKIHCLFLIAKYGYYRYSLFIKVKIHSKPTYLVGCAISS</sequence>